<reference evidence="4 5" key="1">
    <citation type="submission" date="2021-02" db="EMBL/GenBank/DDBJ databases">
        <title>Complete genome of Desulfoluna sp. strain ASN36.</title>
        <authorList>
            <person name="Takahashi A."/>
            <person name="Kojima H."/>
            <person name="Fukui M."/>
        </authorList>
    </citation>
    <scope>NUCLEOTIDE SEQUENCE [LARGE SCALE GENOMIC DNA]</scope>
    <source>
        <strain evidence="4 5">ASN36</strain>
    </source>
</reference>
<dbReference type="EMBL" id="AP024488">
    <property type="protein sequence ID" value="BCS96952.1"/>
    <property type="molecule type" value="Genomic_DNA"/>
</dbReference>
<sequence length="401" mass="44831">MPEMDDSLGTISLPYAFYNENFGTAVGYVHSVVGYPQKQAGLLATAMVGSNGSAMGFLYGRDILIPGTDRLLFDPIASVGYFSDNEGYVDGNPNFPFERAGSNGSDQDNFVTGDGWDNYFRFRLKYLLPLGQGQGDPFKPVTLKDGFLASDVTSAVAWNPLTSGRTYVELNPFYRSQQIDGDNFDSELKTNGAVFALFWDNRDFHPNPSKGNAWKINASQDFGWFDSSDSWTSVSSEYDQYFPLDFSSTFRQSVLAVDVWTCYSPSWEETPEGLIENRPPAFSGATLGGPWRMRGYASNRFSDKTAVYYSAELRMIPDWNPFDQWPVVQKYIGVEWLQFVPFVEIGRVAPSWDLSELHSDMKFDAGMGIRAWAKGIVGRLDVAVSEEAVGVQMMVSQPFQF</sequence>
<evidence type="ECO:0000259" key="3">
    <source>
        <dbReference type="Pfam" id="PF01103"/>
    </source>
</evidence>
<evidence type="ECO:0000313" key="5">
    <source>
        <dbReference type="Proteomes" id="UP001320148"/>
    </source>
</evidence>
<name>A0ABN6F6Q2_9BACT</name>
<feature type="domain" description="Bacterial surface antigen (D15)" evidence="3">
    <location>
        <begin position="188"/>
        <end position="315"/>
    </location>
</feature>
<evidence type="ECO:0000256" key="1">
    <source>
        <dbReference type="ARBA" id="ARBA00004370"/>
    </source>
</evidence>
<organism evidence="4 5">
    <name type="scientific">Desulfoluna limicola</name>
    <dbReference type="NCBI Taxonomy" id="2810562"/>
    <lineage>
        <taxon>Bacteria</taxon>
        <taxon>Pseudomonadati</taxon>
        <taxon>Thermodesulfobacteriota</taxon>
        <taxon>Desulfobacteria</taxon>
        <taxon>Desulfobacterales</taxon>
        <taxon>Desulfolunaceae</taxon>
        <taxon>Desulfoluna</taxon>
    </lineage>
</organism>
<proteinExistence type="predicted"/>
<evidence type="ECO:0000256" key="2">
    <source>
        <dbReference type="ARBA" id="ARBA00023136"/>
    </source>
</evidence>
<gene>
    <name evidence="4" type="ORF">DSLASN_25840</name>
</gene>
<protein>
    <recommendedName>
        <fullName evidence="3">Bacterial surface antigen (D15) domain-containing protein</fullName>
    </recommendedName>
</protein>
<keyword evidence="5" id="KW-1185">Reference proteome</keyword>
<dbReference type="InterPro" id="IPR000184">
    <property type="entry name" value="Bac_surfAg_D15"/>
</dbReference>
<evidence type="ECO:0000313" key="4">
    <source>
        <dbReference type="EMBL" id="BCS96952.1"/>
    </source>
</evidence>
<dbReference type="Gene3D" id="2.40.160.50">
    <property type="entry name" value="membrane protein fhac: a member of the omp85/tpsb transporter family"/>
    <property type="match status" value="1"/>
</dbReference>
<comment type="subcellular location">
    <subcellularLocation>
        <location evidence="1">Membrane</location>
    </subcellularLocation>
</comment>
<dbReference type="Pfam" id="PF01103">
    <property type="entry name" value="Omp85"/>
    <property type="match status" value="1"/>
</dbReference>
<accession>A0ABN6F6Q2</accession>
<keyword evidence="2" id="KW-0472">Membrane</keyword>
<dbReference type="Proteomes" id="UP001320148">
    <property type="component" value="Chromosome"/>
</dbReference>